<evidence type="ECO:0000256" key="3">
    <source>
        <dbReference type="ARBA" id="ARBA00023082"/>
    </source>
</evidence>
<dbReference type="Pfam" id="PF08281">
    <property type="entry name" value="Sigma70_r4_2"/>
    <property type="match status" value="1"/>
</dbReference>
<dbReference type="SUPFAM" id="SSF88946">
    <property type="entry name" value="Sigma2 domain of RNA polymerase sigma factors"/>
    <property type="match status" value="1"/>
</dbReference>
<sequence>MGNRKQARDEEFRGFVMSCWSRLMRMAYLLTGQQQAAEDLVQSSLERAYASWRTVSSADDPHAYVRRILINLHARRHRRGLKEFLSARDDASLGELGDGPARGDTMAQAEDRSMLLRALAQLPTRQREAVVLRYWEDLTETQAAAAMGCSVGTVKSNAAKGIAKLREVPGLMDTMMSGGRR</sequence>
<dbReference type="InterPro" id="IPR036388">
    <property type="entry name" value="WH-like_DNA-bd_sf"/>
</dbReference>
<evidence type="ECO:0000313" key="8">
    <source>
        <dbReference type="EMBL" id="MFD1935510.1"/>
    </source>
</evidence>
<feature type="domain" description="RNA polymerase sigma-70 region 2" evidence="6">
    <location>
        <begin position="21"/>
        <end position="79"/>
    </location>
</feature>
<feature type="domain" description="RNA polymerase sigma factor 70 region 4 type 2" evidence="7">
    <location>
        <begin position="114"/>
        <end position="165"/>
    </location>
</feature>
<dbReference type="InterPro" id="IPR014284">
    <property type="entry name" value="RNA_pol_sigma-70_dom"/>
</dbReference>
<dbReference type="InterPro" id="IPR013325">
    <property type="entry name" value="RNA_pol_sigma_r2"/>
</dbReference>
<keyword evidence="3" id="KW-0731">Sigma factor</keyword>
<proteinExistence type="inferred from homology"/>
<dbReference type="CDD" id="cd06171">
    <property type="entry name" value="Sigma70_r4"/>
    <property type="match status" value="1"/>
</dbReference>
<protein>
    <submittedName>
        <fullName evidence="8">SigE family RNA polymerase sigma factor</fullName>
    </submittedName>
</protein>
<dbReference type="InterPro" id="IPR039425">
    <property type="entry name" value="RNA_pol_sigma-70-like"/>
</dbReference>
<dbReference type="RefSeq" id="WP_379575626.1">
    <property type="nucleotide sequence ID" value="NZ_JBHUFV010000043.1"/>
</dbReference>
<evidence type="ECO:0000256" key="2">
    <source>
        <dbReference type="ARBA" id="ARBA00023015"/>
    </source>
</evidence>
<keyword evidence="2" id="KW-0805">Transcription regulation</keyword>
<dbReference type="InterPro" id="IPR014325">
    <property type="entry name" value="RNA_pol_sigma-E_actinobac"/>
</dbReference>
<comment type="caution">
    <text evidence="8">The sequence shown here is derived from an EMBL/GenBank/DDBJ whole genome shotgun (WGS) entry which is preliminary data.</text>
</comment>
<dbReference type="PANTHER" id="PTHR43133">
    <property type="entry name" value="RNA POLYMERASE ECF-TYPE SIGMA FACTO"/>
    <property type="match status" value="1"/>
</dbReference>
<evidence type="ECO:0000256" key="4">
    <source>
        <dbReference type="ARBA" id="ARBA00023125"/>
    </source>
</evidence>
<dbReference type="PANTHER" id="PTHR43133:SF50">
    <property type="entry name" value="ECF RNA POLYMERASE SIGMA FACTOR SIGM"/>
    <property type="match status" value="1"/>
</dbReference>
<dbReference type="InterPro" id="IPR013249">
    <property type="entry name" value="RNA_pol_sigma70_r4_t2"/>
</dbReference>
<dbReference type="NCBIfam" id="TIGR02983">
    <property type="entry name" value="SigE-fam_strep"/>
    <property type="match status" value="1"/>
</dbReference>
<accession>A0ABW4T0P9</accession>
<evidence type="ECO:0000256" key="5">
    <source>
        <dbReference type="ARBA" id="ARBA00023163"/>
    </source>
</evidence>
<dbReference type="InterPro" id="IPR013324">
    <property type="entry name" value="RNA_pol_sigma_r3/r4-like"/>
</dbReference>
<evidence type="ECO:0000259" key="7">
    <source>
        <dbReference type="Pfam" id="PF08281"/>
    </source>
</evidence>
<evidence type="ECO:0000313" key="9">
    <source>
        <dbReference type="Proteomes" id="UP001597368"/>
    </source>
</evidence>
<dbReference type="InterPro" id="IPR007627">
    <property type="entry name" value="RNA_pol_sigma70_r2"/>
</dbReference>
<comment type="similarity">
    <text evidence="1">Belongs to the sigma-70 factor family. ECF subfamily.</text>
</comment>
<dbReference type="NCBIfam" id="TIGR02937">
    <property type="entry name" value="sigma70-ECF"/>
    <property type="match status" value="1"/>
</dbReference>
<evidence type="ECO:0000256" key="1">
    <source>
        <dbReference type="ARBA" id="ARBA00010641"/>
    </source>
</evidence>
<gene>
    <name evidence="8" type="ORF">ACFSKW_28965</name>
</gene>
<keyword evidence="4" id="KW-0238">DNA-binding</keyword>
<evidence type="ECO:0000259" key="6">
    <source>
        <dbReference type="Pfam" id="PF04542"/>
    </source>
</evidence>
<dbReference type="Proteomes" id="UP001597368">
    <property type="component" value="Unassembled WGS sequence"/>
</dbReference>
<organism evidence="8 9">
    <name type="scientific">Nonomuraea mangrovi</name>
    <dbReference type="NCBI Taxonomy" id="2316207"/>
    <lineage>
        <taxon>Bacteria</taxon>
        <taxon>Bacillati</taxon>
        <taxon>Actinomycetota</taxon>
        <taxon>Actinomycetes</taxon>
        <taxon>Streptosporangiales</taxon>
        <taxon>Streptosporangiaceae</taxon>
        <taxon>Nonomuraea</taxon>
    </lineage>
</organism>
<keyword evidence="9" id="KW-1185">Reference proteome</keyword>
<dbReference type="Gene3D" id="1.10.1740.10">
    <property type="match status" value="1"/>
</dbReference>
<dbReference type="Gene3D" id="1.10.10.10">
    <property type="entry name" value="Winged helix-like DNA-binding domain superfamily/Winged helix DNA-binding domain"/>
    <property type="match status" value="1"/>
</dbReference>
<dbReference type="SUPFAM" id="SSF88659">
    <property type="entry name" value="Sigma3 and sigma4 domains of RNA polymerase sigma factors"/>
    <property type="match status" value="1"/>
</dbReference>
<dbReference type="Pfam" id="PF04542">
    <property type="entry name" value="Sigma70_r2"/>
    <property type="match status" value="1"/>
</dbReference>
<reference evidence="9" key="1">
    <citation type="journal article" date="2019" name="Int. J. Syst. Evol. Microbiol.">
        <title>The Global Catalogue of Microorganisms (GCM) 10K type strain sequencing project: providing services to taxonomists for standard genome sequencing and annotation.</title>
        <authorList>
            <consortium name="The Broad Institute Genomics Platform"/>
            <consortium name="The Broad Institute Genome Sequencing Center for Infectious Disease"/>
            <person name="Wu L."/>
            <person name="Ma J."/>
        </authorList>
    </citation>
    <scope>NUCLEOTIDE SEQUENCE [LARGE SCALE GENOMIC DNA]</scope>
    <source>
        <strain evidence="9">ICMP 6774ER</strain>
    </source>
</reference>
<keyword evidence="5" id="KW-0804">Transcription</keyword>
<dbReference type="EMBL" id="JBHUFV010000043">
    <property type="protein sequence ID" value="MFD1935510.1"/>
    <property type="molecule type" value="Genomic_DNA"/>
</dbReference>
<name>A0ABW4T0P9_9ACTN</name>